<dbReference type="EMBL" id="MSDU01000034">
    <property type="protein sequence ID" value="OLN21705.1"/>
    <property type="molecule type" value="Genomic_DNA"/>
</dbReference>
<evidence type="ECO:0000256" key="1">
    <source>
        <dbReference type="ARBA" id="ARBA00022612"/>
    </source>
</evidence>
<keyword evidence="2" id="KW-0175">Coiled coil</keyword>
<feature type="transmembrane region" description="Helical" evidence="3">
    <location>
        <begin position="536"/>
        <end position="556"/>
    </location>
</feature>
<dbReference type="Proteomes" id="UP000185568">
    <property type="component" value="Unassembled WGS sequence"/>
</dbReference>
<feature type="coiled-coil region" evidence="2">
    <location>
        <begin position="91"/>
        <end position="188"/>
    </location>
</feature>
<dbReference type="PANTHER" id="PTHR37813">
    <property type="entry name" value="FELS-2 PROPHAGE PROTEIN"/>
    <property type="match status" value="1"/>
</dbReference>
<organism evidence="5 6">
    <name type="scientific">Domibacillus antri</name>
    <dbReference type="NCBI Taxonomy" id="1714264"/>
    <lineage>
        <taxon>Bacteria</taxon>
        <taxon>Bacillati</taxon>
        <taxon>Bacillota</taxon>
        <taxon>Bacilli</taxon>
        <taxon>Bacillales</taxon>
        <taxon>Bacillaceae</taxon>
        <taxon>Domibacillus</taxon>
    </lineage>
</organism>
<keyword evidence="6" id="KW-1185">Reference proteome</keyword>
<dbReference type="STRING" id="1714264.BTO30_13460"/>
<evidence type="ECO:0000259" key="4">
    <source>
        <dbReference type="Pfam" id="PF10145"/>
    </source>
</evidence>
<dbReference type="AlphaFoldDB" id="A0A1Q8Q338"/>
<dbReference type="Pfam" id="PF10145">
    <property type="entry name" value="PhageMin_Tail"/>
    <property type="match status" value="1"/>
</dbReference>
<keyword evidence="1" id="KW-1188">Viral release from host cell</keyword>
<dbReference type="InterPro" id="IPR016024">
    <property type="entry name" value="ARM-type_fold"/>
</dbReference>
<dbReference type="InterPro" id="IPR010090">
    <property type="entry name" value="Phage_tape_meas"/>
</dbReference>
<feature type="transmembrane region" description="Helical" evidence="3">
    <location>
        <begin position="686"/>
        <end position="713"/>
    </location>
</feature>
<evidence type="ECO:0000313" key="6">
    <source>
        <dbReference type="Proteomes" id="UP000185568"/>
    </source>
</evidence>
<proteinExistence type="predicted"/>
<feature type="transmembrane region" description="Helical" evidence="3">
    <location>
        <begin position="594"/>
        <end position="613"/>
    </location>
</feature>
<feature type="domain" description="Phage tail tape measure protein" evidence="4">
    <location>
        <begin position="243"/>
        <end position="442"/>
    </location>
</feature>
<evidence type="ECO:0000256" key="2">
    <source>
        <dbReference type="SAM" id="Coils"/>
    </source>
</evidence>
<dbReference type="SUPFAM" id="SSF48371">
    <property type="entry name" value="ARM repeat"/>
    <property type="match status" value="1"/>
</dbReference>
<evidence type="ECO:0000256" key="3">
    <source>
        <dbReference type="SAM" id="Phobius"/>
    </source>
</evidence>
<dbReference type="RefSeq" id="WP_075399240.1">
    <property type="nucleotide sequence ID" value="NZ_MSDU01000034.1"/>
</dbReference>
<dbReference type="NCBIfam" id="TIGR01760">
    <property type="entry name" value="tape_meas_TP901"/>
    <property type="match status" value="1"/>
</dbReference>
<reference evidence="5 6" key="1">
    <citation type="submission" date="2016-12" db="EMBL/GenBank/DDBJ databases">
        <title>Domibacillus antri genome sequencing.</title>
        <authorList>
            <person name="Verma A."/>
            <person name="Krishnamurthi S."/>
        </authorList>
    </citation>
    <scope>NUCLEOTIDE SEQUENCE [LARGE SCALE GENOMIC DNA]</scope>
    <source>
        <strain evidence="5 6">XD80</strain>
    </source>
</reference>
<sequence>MQELFDLFGKIGVDTGSVMKEFEKVEKAGQDTAKEMERAFDKLSDHLKDIDLSVDMDAKDVLKELEKVEKAAVETGVELKSLDGKVVDIDVKKALKETEKLEQQAKDLAKQIEKDMRLGLDVGNAEAELNDVISQIKKVESAAKDVKAKVTIDSKGAETGASRIVAALDKVEQKAKSVQERMQQTGDSINQTGQNMRDGMGPAAAAIGGALIVAVKKSADFDTAMRKAGAIANASAEELDKMRESALNLGATTSLSASEVANAMTEMAAKGFTATQVISAMPGVISAAEASGEDLAIAADTVASALNIFGLKASDANKVADILAQTANSTAAGITDMQYALKYAGPPAAALGVSLEETSAAVGLMTNAGMKGEQAGTTLRAALLALLDPSKENAKMMDSMGIAITDASGNFVGISQLIENISSSMDGMTDAQKAATLSSLVGTEAVSGMLSLMDAGPEKIDKMTASLEKSGGASKKAADEMKAGIGGALENLSGAFDSFLITYGDQLVPYVQKAAKWLTDLTNKFTALPDAVKKNIVIITAVIGILAGLGTVLGFVMMGLGAFISAFSGIAGLFGGFIGMIGKVAGAFSKAFGFLKGIPGLFGRIGPAIVRFALMIPRLLTPAGLAITAFSLLFTFFGKDIVAGLKNGLSGLSNFKTWLLDGIRKGIEAFKSFLGIASPSKLFHQFGVWIIQGLINGIRSLIGAVAGIFSSLFNTMRNAASTALNALISFVAASWNRLKALTQALASFLRSVWTSIFNYLAATARKILFAIRSAFLALKNAVVNIITILWNWLKMIWTVIFNFLRTIAARIKNTVVQAFTALKNGVVQVLTVMRNFIVSVFNRIISAAKAVGRAIISGIVNAFKTALNAAKKFINVAKQLGSDVIGGIVRGIKSGAKLVKKAMGDIVDGAISSFKKKFGIASPSKIMKSLSKWVPVGAAEGIDDGAPAVEQAMSDMVDLTNAEADFKWNIPEPDTDFAQAIAGNIPVDPSFNPVYRQSNQESSGNGGMTIEQLILQVQNLPTLQELENLKQELQNQATNVFFRRAVQME</sequence>
<feature type="transmembrane region" description="Helical" evidence="3">
    <location>
        <begin position="619"/>
        <end position="637"/>
    </location>
</feature>
<keyword evidence="3" id="KW-0472">Membrane</keyword>
<comment type="caution">
    <text evidence="5">The sequence shown here is derived from an EMBL/GenBank/DDBJ whole genome shotgun (WGS) entry which is preliminary data.</text>
</comment>
<name>A0A1Q8Q338_9BACI</name>
<dbReference type="OrthoDB" id="28713at2"/>
<feature type="transmembrane region" description="Helical" evidence="3">
    <location>
        <begin position="562"/>
        <end position="582"/>
    </location>
</feature>
<gene>
    <name evidence="5" type="ORF">BTO30_13460</name>
</gene>
<dbReference type="PANTHER" id="PTHR37813:SF1">
    <property type="entry name" value="FELS-2 PROPHAGE PROTEIN"/>
    <property type="match status" value="1"/>
</dbReference>
<accession>A0A1Q8Q338</accession>
<keyword evidence="3" id="KW-0812">Transmembrane</keyword>
<keyword evidence="3" id="KW-1133">Transmembrane helix</keyword>
<protein>
    <submittedName>
        <fullName evidence="5">Phage tail tape measure protein</fullName>
    </submittedName>
</protein>
<evidence type="ECO:0000313" key="5">
    <source>
        <dbReference type="EMBL" id="OLN21705.1"/>
    </source>
</evidence>